<dbReference type="EMBL" id="OZ021737">
    <property type="protein sequence ID" value="CAK9318759.1"/>
    <property type="molecule type" value="Genomic_DNA"/>
</dbReference>
<dbReference type="PANTHER" id="PTHR12276:SF95">
    <property type="entry name" value="ENTH_VHS FAMILY PROTEIN"/>
    <property type="match status" value="1"/>
</dbReference>
<feature type="domain" description="ENTH" evidence="5">
    <location>
        <begin position="23"/>
        <end position="156"/>
    </location>
</feature>
<dbReference type="CDD" id="cd03571">
    <property type="entry name" value="ENTH"/>
    <property type="match status" value="1"/>
</dbReference>
<reference evidence="6 7" key="1">
    <citation type="submission" date="2024-03" db="EMBL/GenBank/DDBJ databases">
        <authorList>
            <person name="Gkanogiannis A."/>
            <person name="Becerra Lopez-Lavalle L."/>
        </authorList>
    </citation>
    <scope>NUCLEOTIDE SEQUENCE [LARGE SCALE GENOMIC DNA]</scope>
</reference>
<dbReference type="Gene3D" id="1.25.40.90">
    <property type="match status" value="1"/>
</dbReference>
<keyword evidence="4" id="KW-0968">Cytoplasmic vesicle</keyword>
<protein>
    <recommendedName>
        <fullName evidence="5">ENTH domain-containing protein</fullName>
    </recommendedName>
</protein>
<dbReference type="InterPro" id="IPR013809">
    <property type="entry name" value="ENTH"/>
</dbReference>
<dbReference type="SMART" id="SM00273">
    <property type="entry name" value="ENTH"/>
    <property type="match status" value="1"/>
</dbReference>
<name>A0ABP0YEC9_9ROSI</name>
<evidence type="ECO:0000259" key="5">
    <source>
        <dbReference type="PROSITE" id="PS50942"/>
    </source>
</evidence>
<gene>
    <name evidence="6" type="ORF">CITCOLO1_LOCUS10731</name>
</gene>
<keyword evidence="3" id="KW-0333">Golgi apparatus</keyword>
<dbReference type="PROSITE" id="PS50942">
    <property type="entry name" value="ENTH"/>
    <property type="match status" value="1"/>
</dbReference>
<dbReference type="Pfam" id="PF01417">
    <property type="entry name" value="ENTH"/>
    <property type="match status" value="1"/>
</dbReference>
<evidence type="ECO:0000256" key="1">
    <source>
        <dbReference type="ARBA" id="ARBA00004132"/>
    </source>
</evidence>
<sequence>MSLDQFKKQASSFLHERFKVARLVFTDVTQAELLAEEATNKDPCSPDAKTMTTIAEASFEVDDYWRIVDVLHNRLQSVEWKQWKQSYKSLVLLEFLLTHGPEELADEFKCDSNIIKQLGTFKHIDERGFNWGEIMHQKSQKILQLLKGGQTLRESRMRALKITREIKGFGSSSSPSSSSSTLSPNFSPNFSFATSRTSSFGSYSTTMSPTCSDLHDFEKSPYSEDDHNWKGRGNENNSLVSNFNSKGQHLWGCHLIEEDDCLLDPEDEEEKPASFLSGVCSKLAALSPTHPERAGFRKASNK</sequence>
<dbReference type="PANTHER" id="PTHR12276">
    <property type="entry name" value="EPSIN/ENT-RELATED"/>
    <property type="match status" value="1"/>
</dbReference>
<comment type="subcellular location">
    <subcellularLocation>
        <location evidence="1">Cytoplasmic vesicle</location>
        <location evidence="1">Clathrin-coated vesicle</location>
    </subcellularLocation>
    <subcellularLocation>
        <location evidence="2">Golgi apparatus</location>
    </subcellularLocation>
</comment>
<proteinExistence type="predicted"/>
<dbReference type="SUPFAM" id="SSF48464">
    <property type="entry name" value="ENTH/VHS domain"/>
    <property type="match status" value="1"/>
</dbReference>
<organism evidence="6 7">
    <name type="scientific">Citrullus colocynthis</name>
    <name type="common">colocynth</name>
    <dbReference type="NCBI Taxonomy" id="252529"/>
    <lineage>
        <taxon>Eukaryota</taxon>
        <taxon>Viridiplantae</taxon>
        <taxon>Streptophyta</taxon>
        <taxon>Embryophyta</taxon>
        <taxon>Tracheophyta</taxon>
        <taxon>Spermatophyta</taxon>
        <taxon>Magnoliopsida</taxon>
        <taxon>eudicotyledons</taxon>
        <taxon>Gunneridae</taxon>
        <taxon>Pentapetalae</taxon>
        <taxon>rosids</taxon>
        <taxon>fabids</taxon>
        <taxon>Cucurbitales</taxon>
        <taxon>Cucurbitaceae</taxon>
        <taxon>Benincaseae</taxon>
        <taxon>Citrullus</taxon>
    </lineage>
</organism>
<evidence type="ECO:0000313" key="6">
    <source>
        <dbReference type="EMBL" id="CAK9318759.1"/>
    </source>
</evidence>
<evidence type="ECO:0000313" key="7">
    <source>
        <dbReference type="Proteomes" id="UP001642487"/>
    </source>
</evidence>
<dbReference type="Proteomes" id="UP001642487">
    <property type="component" value="Chromosome 3"/>
</dbReference>
<keyword evidence="7" id="KW-1185">Reference proteome</keyword>
<accession>A0ABP0YEC9</accession>
<evidence type="ECO:0000256" key="3">
    <source>
        <dbReference type="ARBA" id="ARBA00023034"/>
    </source>
</evidence>
<evidence type="ECO:0000256" key="2">
    <source>
        <dbReference type="ARBA" id="ARBA00004555"/>
    </source>
</evidence>
<evidence type="ECO:0000256" key="4">
    <source>
        <dbReference type="ARBA" id="ARBA00023329"/>
    </source>
</evidence>
<dbReference type="InterPro" id="IPR008942">
    <property type="entry name" value="ENTH_VHS"/>
</dbReference>